<evidence type="ECO:0000313" key="3">
    <source>
        <dbReference type="Proteomes" id="UP000703269"/>
    </source>
</evidence>
<dbReference type="GO" id="GO:0005737">
    <property type="term" value="C:cytoplasm"/>
    <property type="evidence" value="ECO:0007669"/>
    <property type="project" value="TreeGrafter"/>
</dbReference>
<sequence length="364" mass="39054">MSLLVLSGSDVDQVVSHFGLNELVDLMAQVFLAFPRPGNAFYEKNLYVPERMRVLSWNHHTLFMPVRAADLGGSAVKIVSVPSESAPEDIKERGLPASTMVLDETTGEVAAVVNACKLTALRNAASSLLATRLLGPKTPQRILAIGAGAQIAAHLSLFLSQYPSITSCEVFNRTYNARMQGLISDLGSKFAGRVLIYGHTLYAENGTPNPDLERLVREADIIITATSSTTPLFPSAYVKPGAHLCLIGSYRPVMHEIDTDLVKRAGRVVVDYRAGALSEAGELISAGLKQDDVFELGELISHPDVMRLARGWVPDKAVIETARSGGDVTIFKSVGVSVQDIAIANAVVQKAKQLGVGTVVEGYQ</sequence>
<dbReference type="InterPro" id="IPR023401">
    <property type="entry name" value="ODC_N"/>
</dbReference>
<gene>
    <name evidence="2" type="ORF">PsYK624_121350</name>
</gene>
<dbReference type="SUPFAM" id="SSF51735">
    <property type="entry name" value="NAD(P)-binding Rossmann-fold domains"/>
    <property type="match status" value="1"/>
</dbReference>
<comment type="similarity">
    <text evidence="1">Belongs to the ornithine cyclodeaminase/mu-crystallin family.</text>
</comment>
<organism evidence="2 3">
    <name type="scientific">Phanerochaete sordida</name>
    <dbReference type="NCBI Taxonomy" id="48140"/>
    <lineage>
        <taxon>Eukaryota</taxon>
        <taxon>Fungi</taxon>
        <taxon>Dikarya</taxon>
        <taxon>Basidiomycota</taxon>
        <taxon>Agaricomycotina</taxon>
        <taxon>Agaricomycetes</taxon>
        <taxon>Polyporales</taxon>
        <taxon>Phanerochaetaceae</taxon>
        <taxon>Phanerochaete</taxon>
    </lineage>
</organism>
<proteinExistence type="inferred from homology"/>
<dbReference type="Proteomes" id="UP000703269">
    <property type="component" value="Unassembled WGS sequence"/>
</dbReference>
<protein>
    <submittedName>
        <fullName evidence="2">Ornithine cyclodeaminase family protein</fullName>
    </submittedName>
</protein>
<keyword evidence="3" id="KW-1185">Reference proteome</keyword>
<reference evidence="2 3" key="1">
    <citation type="submission" date="2021-08" db="EMBL/GenBank/DDBJ databases">
        <title>Draft Genome Sequence of Phanerochaete sordida strain YK-624.</title>
        <authorList>
            <person name="Mori T."/>
            <person name="Dohra H."/>
            <person name="Suzuki T."/>
            <person name="Kawagishi H."/>
            <person name="Hirai H."/>
        </authorList>
    </citation>
    <scope>NUCLEOTIDE SEQUENCE [LARGE SCALE GENOMIC DNA]</scope>
    <source>
        <strain evidence="2 3">YK-624</strain>
    </source>
</reference>
<dbReference type="PANTHER" id="PTHR13812">
    <property type="entry name" value="KETIMINE REDUCTASE MU-CRYSTALLIN"/>
    <property type="match status" value="1"/>
</dbReference>
<dbReference type="PANTHER" id="PTHR13812:SF19">
    <property type="entry name" value="KETIMINE REDUCTASE MU-CRYSTALLIN"/>
    <property type="match status" value="1"/>
</dbReference>
<name>A0A9P3GH89_9APHY</name>
<dbReference type="Pfam" id="PF02423">
    <property type="entry name" value="OCD_Mu_crystall"/>
    <property type="match status" value="1"/>
</dbReference>
<dbReference type="EMBL" id="BPQB01000054">
    <property type="protein sequence ID" value="GJE95943.1"/>
    <property type="molecule type" value="Genomic_DNA"/>
</dbReference>
<evidence type="ECO:0000256" key="1">
    <source>
        <dbReference type="ARBA" id="ARBA00008903"/>
    </source>
</evidence>
<accession>A0A9P3GH89</accession>
<dbReference type="Gene3D" id="3.40.50.720">
    <property type="entry name" value="NAD(P)-binding Rossmann-like Domain"/>
    <property type="match status" value="1"/>
</dbReference>
<comment type="caution">
    <text evidence="2">The sequence shown here is derived from an EMBL/GenBank/DDBJ whole genome shotgun (WGS) entry which is preliminary data.</text>
</comment>
<dbReference type="AlphaFoldDB" id="A0A9P3GH89"/>
<dbReference type="InterPro" id="IPR036291">
    <property type="entry name" value="NAD(P)-bd_dom_sf"/>
</dbReference>
<dbReference type="PIRSF" id="PIRSF001439">
    <property type="entry name" value="CryM"/>
    <property type="match status" value="1"/>
</dbReference>
<dbReference type="InterPro" id="IPR003462">
    <property type="entry name" value="ODC_Mu_crystall"/>
</dbReference>
<dbReference type="OrthoDB" id="41492at2759"/>
<evidence type="ECO:0000313" key="2">
    <source>
        <dbReference type="EMBL" id="GJE95943.1"/>
    </source>
</evidence>
<dbReference type="Gene3D" id="3.30.1780.10">
    <property type="entry name" value="ornithine cyclodeaminase, domain 1"/>
    <property type="match status" value="1"/>
</dbReference>